<comment type="caution">
    <text evidence="7">The sequence shown here is derived from an EMBL/GenBank/DDBJ whole genome shotgun (WGS) entry which is preliminary data.</text>
</comment>
<keyword evidence="8" id="KW-1185">Reference proteome</keyword>
<keyword evidence="6" id="KW-0539">Nucleus</keyword>
<evidence type="ECO:0000256" key="4">
    <source>
        <dbReference type="ARBA" id="ARBA00023125"/>
    </source>
</evidence>
<reference evidence="7" key="2">
    <citation type="submission" date="2023-06" db="EMBL/GenBank/DDBJ databases">
        <authorList>
            <consortium name="Lawrence Berkeley National Laboratory"/>
            <person name="Haridas S."/>
            <person name="Hensen N."/>
            <person name="Bonometti L."/>
            <person name="Westerberg I."/>
            <person name="Brannstrom I.O."/>
            <person name="Guillou S."/>
            <person name="Cros-Aarteil S."/>
            <person name="Calhoun S."/>
            <person name="Kuo A."/>
            <person name="Mondo S."/>
            <person name="Pangilinan J."/>
            <person name="Riley R."/>
            <person name="Labutti K."/>
            <person name="Andreopoulos B."/>
            <person name="Lipzen A."/>
            <person name="Chen C."/>
            <person name="Yanf M."/>
            <person name="Daum C."/>
            <person name="Ng V."/>
            <person name="Clum A."/>
            <person name="Steindorff A."/>
            <person name="Ohm R."/>
            <person name="Martin F."/>
            <person name="Silar P."/>
            <person name="Natvig D."/>
            <person name="Lalanne C."/>
            <person name="Gautier V."/>
            <person name="Ament-Velasquez S.L."/>
            <person name="Kruys A."/>
            <person name="Hutchinson M.I."/>
            <person name="Powell A.J."/>
            <person name="Barry K."/>
            <person name="Miller A.N."/>
            <person name="Grigoriev I.V."/>
            <person name="Debuchy R."/>
            <person name="Gladieux P."/>
            <person name="Thoren M.H."/>
            <person name="Johannesson H."/>
        </authorList>
    </citation>
    <scope>NUCLEOTIDE SEQUENCE</scope>
    <source>
        <strain evidence="7">CBS 958.72</strain>
    </source>
</reference>
<dbReference type="Pfam" id="PF11951">
    <property type="entry name" value="Fungal_trans_2"/>
    <property type="match status" value="1"/>
</dbReference>
<evidence type="ECO:0000256" key="5">
    <source>
        <dbReference type="ARBA" id="ARBA00023163"/>
    </source>
</evidence>
<keyword evidence="4" id="KW-0238">DNA-binding</keyword>
<sequence>MTQSLWATIPSLFPSAPNMECRQTHDFVSNPFLESSAERHPTLANRVRPVISGNGVVDGYIKMKMIHIDGDNASPAEPKLGTFRFRRQGTVVSPDDGGPFGAGIPLLPPNFSTGMKLDRTDEKLWSFHLVAYCPGRMLLSDNYWCKEVVAIAVKDDCARHALLAFATAYVLDYEPTEEMRKRANHHYRTAVQLLDQALNREETYTVGQDDGVVVAMILMLSSDIVNWESRRPKGKEPLWREGSRAARLILDRADPGYRYWKPQNVQSSAARIGNANWIASIEICAQPVTPLSEENTKTLFLWLLGGSKVDAHKIQGVTGVCPKLLHIFSQITHLAALLKKDPKSIVVPDAASRIQDRLANFWQWSDASPGHPSIGALMESCVLDKDGKVSDSVRVTELSAHSWVPAAEMYLHMRVFRKPRSHPHVLRSLKVLIQCVKRLPCTGKLFTSQSPFFPVFLMAVASYREEDREVARQWFEVVLGGAQCRSSVPPVWTAIQKLWHWLDKELKEQPYDEEQPVGDRQAWWEYMVEELVKESGVLSLV</sequence>
<dbReference type="InterPro" id="IPR021858">
    <property type="entry name" value="Fun_TF"/>
</dbReference>
<accession>A0AAE0JWR0</accession>
<evidence type="ECO:0000256" key="3">
    <source>
        <dbReference type="ARBA" id="ARBA00023015"/>
    </source>
</evidence>
<organism evidence="7 8">
    <name type="scientific">Lasiosphaeria ovina</name>
    <dbReference type="NCBI Taxonomy" id="92902"/>
    <lineage>
        <taxon>Eukaryota</taxon>
        <taxon>Fungi</taxon>
        <taxon>Dikarya</taxon>
        <taxon>Ascomycota</taxon>
        <taxon>Pezizomycotina</taxon>
        <taxon>Sordariomycetes</taxon>
        <taxon>Sordariomycetidae</taxon>
        <taxon>Sordariales</taxon>
        <taxon>Lasiosphaeriaceae</taxon>
        <taxon>Lasiosphaeria</taxon>
    </lineage>
</organism>
<comment type="subcellular location">
    <subcellularLocation>
        <location evidence="1">Nucleus</location>
    </subcellularLocation>
</comment>
<dbReference type="PANTHER" id="PTHR37534:SF46">
    <property type="entry name" value="ZN(II)2CYS6 TRANSCRIPTION FACTOR (EUROFUNG)"/>
    <property type="match status" value="1"/>
</dbReference>
<dbReference type="EMBL" id="JAULSN010000009">
    <property type="protein sequence ID" value="KAK3365357.1"/>
    <property type="molecule type" value="Genomic_DNA"/>
</dbReference>
<evidence type="ECO:0000256" key="2">
    <source>
        <dbReference type="ARBA" id="ARBA00022833"/>
    </source>
</evidence>
<reference evidence="7" key="1">
    <citation type="journal article" date="2023" name="Mol. Phylogenet. Evol.">
        <title>Genome-scale phylogeny and comparative genomics of the fungal order Sordariales.</title>
        <authorList>
            <person name="Hensen N."/>
            <person name="Bonometti L."/>
            <person name="Westerberg I."/>
            <person name="Brannstrom I.O."/>
            <person name="Guillou S."/>
            <person name="Cros-Aarteil S."/>
            <person name="Calhoun S."/>
            <person name="Haridas S."/>
            <person name="Kuo A."/>
            <person name="Mondo S."/>
            <person name="Pangilinan J."/>
            <person name="Riley R."/>
            <person name="LaButti K."/>
            <person name="Andreopoulos B."/>
            <person name="Lipzen A."/>
            <person name="Chen C."/>
            <person name="Yan M."/>
            <person name="Daum C."/>
            <person name="Ng V."/>
            <person name="Clum A."/>
            <person name="Steindorff A."/>
            <person name="Ohm R.A."/>
            <person name="Martin F."/>
            <person name="Silar P."/>
            <person name="Natvig D.O."/>
            <person name="Lalanne C."/>
            <person name="Gautier V."/>
            <person name="Ament-Velasquez S.L."/>
            <person name="Kruys A."/>
            <person name="Hutchinson M.I."/>
            <person name="Powell A.J."/>
            <person name="Barry K."/>
            <person name="Miller A.N."/>
            <person name="Grigoriev I.V."/>
            <person name="Debuchy R."/>
            <person name="Gladieux P."/>
            <person name="Hiltunen Thoren M."/>
            <person name="Johannesson H."/>
        </authorList>
    </citation>
    <scope>NUCLEOTIDE SEQUENCE</scope>
    <source>
        <strain evidence="7">CBS 958.72</strain>
    </source>
</reference>
<dbReference type="AlphaFoldDB" id="A0AAE0JWR0"/>
<keyword evidence="2" id="KW-0862">Zinc</keyword>
<name>A0AAE0JWR0_9PEZI</name>
<evidence type="ECO:0000313" key="7">
    <source>
        <dbReference type="EMBL" id="KAK3365357.1"/>
    </source>
</evidence>
<evidence type="ECO:0000256" key="6">
    <source>
        <dbReference type="ARBA" id="ARBA00023242"/>
    </source>
</evidence>
<keyword evidence="3" id="KW-0805">Transcription regulation</keyword>
<dbReference type="GO" id="GO:0005634">
    <property type="term" value="C:nucleus"/>
    <property type="evidence" value="ECO:0007669"/>
    <property type="project" value="UniProtKB-SubCell"/>
</dbReference>
<evidence type="ECO:0000256" key="1">
    <source>
        <dbReference type="ARBA" id="ARBA00004123"/>
    </source>
</evidence>
<dbReference type="PANTHER" id="PTHR37534">
    <property type="entry name" value="TRANSCRIPTIONAL ACTIVATOR PROTEIN UGA3"/>
    <property type="match status" value="1"/>
</dbReference>
<evidence type="ECO:0000313" key="8">
    <source>
        <dbReference type="Proteomes" id="UP001287356"/>
    </source>
</evidence>
<protein>
    <submittedName>
        <fullName evidence="7">Fungal-specific transcription factor domain-containing protein</fullName>
    </submittedName>
</protein>
<proteinExistence type="predicted"/>
<gene>
    <name evidence="7" type="ORF">B0T24DRAFT_432353</name>
</gene>
<dbReference type="Proteomes" id="UP001287356">
    <property type="component" value="Unassembled WGS sequence"/>
</dbReference>
<keyword evidence="5" id="KW-0804">Transcription</keyword>
<dbReference type="GO" id="GO:0003677">
    <property type="term" value="F:DNA binding"/>
    <property type="evidence" value="ECO:0007669"/>
    <property type="project" value="UniProtKB-KW"/>
</dbReference>